<feature type="chain" id="PRO_5045826167" description="Haem-binding uptake Tiki superfamily ChaN domain-containing protein" evidence="1">
    <location>
        <begin position="17"/>
        <end position="324"/>
    </location>
</feature>
<dbReference type="PIRSF" id="PIRSF020419">
    <property type="entry name" value="Fe_uptake_reg_CjrA_prd"/>
    <property type="match status" value="1"/>
</dbReference>
<protein>
    <recommendedName>
        <fullName evidence="2">Haem-binding uptake Tiki superfamily ChaN domain-containing protein</fullName>
    </recommendedName>
</protein>
<keyword evidence="4" id="KW-1185">Reference proteome</keyword>
<comment type="caution">
    <text evidence="3">The sequence shown here is derived from an EMBL/GenBank/DDBJ whole genome shotgun (WGS) entry which is preliminary data.</text>
</comment>
<dbReference type="SUPFAM" id="SSF159501">
    <property type="entry name" value="EreA/ChaN-like"/>
    <property type="match status" value="1"/>
</dbReference>
<accession>A0ABQ1I0D2</accession>
<feature type="signal peptide" evidence="1">
    <location>
        <begin position="1"/>
        <end position="16"/>
    </location>
</feature>
<dbReference type="EMBL" id="BMDY01000005">
    <property type="protein sequence ID" value="GGB00025.1"/>
    <property type="molecule type" value="Genomic_DNA"/>
</dbReference>
<feature type="domain" description="Haem-binding uptake Tiki superfamily ChaN" evidence="2">
    <location>
        <begin position="55"/>
        <end position="257"/>
    </location>
</feature>
<evidence type="ECO:0000259" key="2">
    <source>
        <dbReference type="Pfam" id="PF04187"/>
    </source>
</evidence>
<dbReference type="Gene3D" id="3.40.50.11550">
    <property type="match status" value="1"/>
</dbReference>
<dbReference type="InterPro" id="IPR016773">
    <property type="entry name" value="Fe3_uptake_reg_CjrA_prd"/>
</dbReference>
<dbReference type="PROSITE" id="PS51257">
    <property type="entry name" value="PROKAR_LIPOPROTEIN"/>
    <property type="match status" value="1"/>
</dbReference>
<evidence type="ECO:0000313" key="4">
    <source>
        <dbReference type="Proteomes" id="UP000651977"/>
    </source>
</evidence>
<organism evidence="3 4">
    <name type="scientific">Agarivorans gilvus</name>
    <dbReference type="NCBI Taxonomy" id="680279"/>
    <lineage>
        <taxon>Bacteria</taxon>
        <taxon>Pseudomonadati</taxon>
        <taxon>Pseudomonadota</taxon>
        <taxon>Gammaproteobacteria</taxon>
        <taxon>Alteromonadales</taxon>
        <taxon>Alteromonadaceae</taxon>
        <taxon>Agarivorans</taxon>
    </lineage>
</organism>
<proteinExistence type="predicted"/>
<keyword evidence="1" id="KW-0732">Signal</keyword>
<evidence type="ECO:0000256" key="1">
    <source>
        <dbReference type="SAM" id="SignalP"/>
    </source>
</evidence>
<dbReference type="InterPro" id="IPR007314">
    <property type="entry name" value="Cofac_haem-bd_dom"/>
</dbReference>
<dbReference type="Proteomes" id="UP000651977">
    <property type="component" value="Unassembled WGS sequence"/>
</dbReference>
<dbReference type="Pfam" id="PF04187">
    <property type="entry name" value="Cofac_haem_bdg"/>
    <property type="match status" value="1"/>
</dbReference>
<reference evidence="4" key="1">
    <citation type="journal article" date="2019" name="Int. J. Syst. Evol. Microbiol.">
        <title>The Global Catalogue of Microorganisms (GCM) 10K type strain sequencing project: providing services to taxonomists for standard genome sequencing and annotation.</title>
        <authorList>
            <consortium name="The Broad Institute Genomics Platform"/>
            <consortium name="The Broad Institute Genome Sequencing Center for Infectious Disease"/>
            <person name="Wu L."/>
            <person name="Ma J."/>
        </authorList>
    </citation>
    <scope>NUCLEOTIDE SEQUENCE [LARGE SCALE GENOMIC DNA]</scope>
    <source>
        <strain evidence="4">CGMCC 1.10131</strain>
    </source>
</reference>
<evidence type="ECO:0000313" key="3">
    <source>
        <dbReference type="EMBL" id="GGB00025.1"/>
    </source>
</evidence>
<sequence>MAFRFFILIISLTLSACSAVPSPANIPKKTTLNTYYDFQLYDPSNQQEIDNIKQLAQQLADSQVVLFGEFHTHPAIHLAQLRLFAALYQQNHQLSLSMEQFDRSQQAVLNQYLDEQIGEEWLVKQTKAWDNYRSDYRPLVEFAKQQQLEIIAANAPRKHVRCLGRQGLDYLQQLPSNQRQQLAETFTIEDPAYRQRLFGNAHHGDEQQTQNHFIAMLAWDDTMAESIAKHALNSGQQIMHTVGNFHIEQRQGTYSRVKQRLHGQKVSSVVALSEREFTSLSAAEKQQKGDYLIIVRALPLRYKNEQHRRAEFAQINQQAQISCQ</sequence>
<gene>
    <name evidence="3" type="ORF">GCM10007414_11430</name>
</gene>
<dbReference type="CDD" id="cd14727">
    <property type="entry name" value="ChanN-like"/>
    <property type="match status" value="1"/>
</dbReference>
<name>A0ABQ1I0D2_9ALTE</name>